<name>A0A0D2IUD4_9EURO</name>
<reference evidence="1 2" key="1">
    <citation type="submission" date="2015-01" db="EMBL/GenBank/DDBJ databases">
        <title>The Genome Sequence of Rhinocladiella mackenzie CBS 650.93.</title>
        <authorList>
            <consortium name="The Broad Institute Genomics Platform"/>
            <person name="Cuomo C."/>
            <person name="de Hoog S."/>
            <person name="Gorbushina A."/>
            <person name="Stielow B."/>
            <person name="Teixiera M."/>
            <person name="Abouelleil A."/>
            <person name="Chapman S.B."/>
            <person name="Priest M."/>
            <person name="Young S.K."/>
            <person name="Wortman J."/>
            <person name="Nusbaum C."/>
            <person name="Birren B."/>
        </authorList>
    </citation>
    <scope>NUCLEOTIDE SEQUENCE [LARGE SCALE GENOMIC DNA]</scope>
    <source>
        <strain evidence="1 2">CBS 650.93</strain>
    </source>
</reference>
<evidence type="ECO:0000313" key="2">
    <source>
        <dbReference type="Proteomes" id="UP000053617"/>
    </source>
</evidence>
<evidence type="ECO:0000313" key="1">
    <source>
        <dbReference type="EMBL" id="KIX06771.1"/>
    </source>
</evidence>
<dbReference type="AlphaFoldDB" id="A0A0D2IUD4"/>
<gene>
    <name evidence="1" type="ORF">Z518_04747</name>
</gene>
<dbReference type="HOGENOM" id="CLU_717952_0_0_1"/>
<dbReference type="EMBL" id="KN847477">
    <property type="protein sequence ID" value="KIX06771.1"/>
    <property type="molecule type" value="Genomic_DNA"/>
</dbReference>
<protein>
    <submittedName>
        <fullName evidence="1">Uncharacterized protein</fullName>
    </submittedName>
</protein>
<sequence length="385" mass="42578">MQLKAFYLMNVPTLSVGLRNESKSYLAGKRRKIQLARRYRAATNDTFHLGFCSLPLHAFKPRGRPFCPGGEADVKSLQAECCLSQDLVNQAPQSSQVSSPDFMSLKATSVLFKPSTAIAFSSAIAKCIGLRLNQRRGPVGKYSISLQDPRSGKMHDGLSNTSNLMRMTALLVVSSAARRGIPLIAGKTHEFAVLPNAEISKMLDLTLITASVHNSLSQEYNVEHCCGLGYIHAQVAAGHDLTGFEKFVNQIEQAFAQFQGQVSEKLNTLPAKLQAIIKYTKFVQSEKAFFREKPILTNGISAMSVKMLRVQWLEYYSKLTALNSYLKAGGGVRGPPGERLFQSRKRASQAKGVAEGKAIMNKDADQRARRVIEMPTREMFRIAWV</sequence>
<accession>A0A0D2IUD4</accession>
<dbReference type="GeneID" id="25292818"/>
<dbReference type="RefSeq" id="XP_013273907.1">
    <property type="nucleotide sequence ID" value="XM_013418453.1"/>
</dbReference>
<proteinExistence type="predicted"/>
<organism evidence="1 2">
    <name type="scientific">Rhinocladiella mackenziei CBS 650.93</name>
    <dbReference type="NCBI Taxonomy" id="1442369"/>
    <lineage>
        <taxon>Eukaryota</taxon>
        <taxon>Fungi</taxon>
        <taxon>Dikarya</taxon>
        <taxon>Ascomycota</taxon>
        <taxon>Pezizomycotina</taxon>
        <taxon>Eurotiomycetes</taxon>
        <taxon>Chaetothyriomycetidae</taxon>
        <taxon>Chaetothyriales</taxon>
        <taxon>Herpotrichiellaceae</taxon>
        <taxon>Rhinocladiella</taxon>
    </lineage>
</organism>
<dbReference type="Proteomes" id="UP000053617">
    <property type="component" value="Unassembled WGS sequence"/>
</dbReference>
<keyword evidence="2" id="KW-1185">Reference proteome</keyword>
<dbReference type="VEuPathDB" id="FungiDB:Z518_04747"/>